<evidence type="ECO:0000313" key="4">
    <source>
        <dbReference type="Proteomes" id="UP000604001"/>
    </source>
</evidence>
<dbReference type="PANTHER" id="PTHR35335">
    <property type="entry name" value="UPF0716 PROTEIN FXSA"/>
    <property type="match status" value="1"/>
</dbReference>
<feature type="region of interest" description="Disordered" evidence="1">
    <location>
        <begin position="139"/>
        <end position="174"/>
    </location>
</feature>
<sequence length="174" mass="18318">MSPRAGAAGTPRRRRWTWVLLVAFVGVPLLEIFALVQVGQVIGAWWTILLLVLNSAVGAWLVRREGARAWTALSTTLASGRLPAREIADGALVLIGGTLLLTPGFVTDALGVLLILPVTRPLFRGLLTSAVTRRLVVPGPGMPGFGTPGPRRPGPGNDGRPGPDVVRGDVVDEP</sequence>
<accession>A0ABR6U5P6</accession>
<dbReference type="Pfam" id="PF04186">
    <property type="entry name" value="FxsA"/>
    <property type="match status" value="1"/>
</dbReference>
<dbReference type="EMBL" id="JACMYC010000001">
    <property type="protein sequence ID" value="MBC2959289.1"/>
    <property type="molecule type" value="Genomic_DNA"/>
</dbReference>
<dbReference type="NCBIfam" id="NF008528">
    <property type="entry name" value="PRK11463.1-2"/>
    <property type="match status" value="1"/>
</dbReference>
<gene>
    <name evidence="3" type="ORF">H7344_03135</name>
</gene>
<evidence type="ECO:0000313" key="3">
    <source>
        <dbReference type="EMBL" id="MBC2959289.1"/>
    </source>
</evidence>
<feature type="transmembrane region" description="Helical" evidence="2">
    <location>
        <begin position="42"/>
        <end position="62"/>
    </location>
</feature>
<comment type="caution">
    <text evidence="3">The sequence shown here is derived from an EMBL/GenBank/DDBJ whole genome shotgun (WGS) entry which is preliminary data.</text>
</comment>
<dbReference type="PANTHER" id="PTHR35335:SF1">
    <property type="entry name" value="UPF0716 PROTEIN FXSA"/>
    <property type="match status" value="1"/>
</dbReference>
<name>A0ABR6U5P6_9ACTN</name>
<keyword evidence="4" id="KW-1185">Reference proteome</keyword>
<proteinExistence type="predicted"/>
<evidence type="ECO:0000256" key="2">
    <source>
        <dbReference type="SAM" id="Phobius"/>
    </source>
</evidence>
<reference evidence="3 4" key="1">
    <citation type="submission" date="2020-08" db="EMBL/GenBank/DDBJ databases">
        <title>novel species in genus Nocardioides.</title>
        <authorList>
            <person name="Zhang G."/>
        </authorList>
    </citation>
    <scope>NUCLEOTIDE SEQUENCE [LARGE SCALE GENOMIC DNA]</scope>
    <source>
        <strain evidence="3 4">SC8A-24</strain>
    </source>
</reference>
<dbReference type="Proteomes" id="UP000604001">
    <property type="component" value="Unassembled WGS sequence"/>
</dbReference>
<keyword evidence="2" id="KW-0472">Membrane</keyword>
<dbReference type="RefSeq" id="WP_186344522.1">
    <property type="nucleotide sequence ID" value="NZ_BMMR01000001.1"/>
</dbReference>
<organism evidence="3 4">
    <name type="scientific">Nocardioides deserti</name>
    <dbReference type="NCBI Taxonomy" id="1588644"/>
    <lineage>
        <taxon>Bacteria</taxon>
        <taxon>Bacillati</taxon>
        <taxon>Actinomycetota</taxon>
        <taxon>Actinomycetes</taxon>
        <taxon>Propionibacteriales</taxon>
        <taxon>Nocardioidaceae</taxon>
        <taxon>Nocardioides</taxon>
    </lineage>
</organism>
<evidence type="ECO:0000256" key="1">
    <source>
        <dbReference type="SAM" id="MobiDB-lite"/>
    </source>
</evidence>
<dbReference type="InterPro" id="IPR007313">
    <property type="entry name" value="FxsA"/>
</dbReference>
<feature type="compositionally biased region" description="Low complexity" evidence="1">
    <location>
        <begin position="154"/>
        <end position="165"/>
    </location>
</feature>
<feature type="transmembrane region" description="Helical" evidence="2">
    <location>
        <begin position="91"/>
        <end position="116"/>
    </location>
</feature>
<keyword evidence="2" id="KW-1133">Transmembrane helix</keyword>
<feature type="transmembrane region" description="Helical" evidence="2">
    <location>
        <begin position="16"/>
        <end position="36"/>
    </location>
</feature>
<keyword evidence="2" id="KW-0812">Transmembrane</keyword>
<protein>
    <submittedName>
        <fullName evidence="3">FxsA family protein</fullName>
    </submittedName>
</protein>